<keyword evidence="2 3" id="KW-0040">ANK repeat</keyword>
<dbReference type="PROSITE" id="PS50225">
    <property type="entry name" value="SOCS"/>
    <property type="match status" value="1"/>
</dbReference>
<dbReference type="AlphaFoldDB" id="A0A9D4M4N4"/>
<proteinExistence type="predicted"/>
<feature type="repeat" description="ANK" evidence="3">
    <location>
        <begin position="187"/>
        <end position="219"/>
    </location>
</feature>
<dbReference type="SUPFAM" id="SSF158235">
    <property type="entry name" value="SOCS box-like"/>
    <property type="match status" value="1"/>
</dbReference>
<dbReference type="EMBL" id="JAIWYP010000002">
    <property type="protein sequence ID" value="KAH3869553.1"/>
    <property type="molecule type" value="Genomic_DNA"/>
</dbReference>
<dbReference type="PRINTS" id="PR01415">
    <property type="entry name" value="ANKYRIN"/>
</dbReference>
<dbReference type="Gene3D" id="1.25.40.20">
    <property type="entry name" value="Ankyrin repeat-containing domain"/>
    <property type="match status" value="3"/>
</dbReference>
<dbReference type="PROSITE" id="PS50297">
    <property type="entry name" value="ANK_REP_REGION"/>
    <property type="match status" value="4"/>
</dbReference>
<accession>A0A9D4M4N4</accession>
<dbReference type="InterPro" id="IPR001496">
    <property type="entry name" value="SOCS_box"/>
</dbReference>
<feature type="repeat" description="ANK" evidence="3">
    <location>
        <begin position="220"/>
        <end position="252"/>
    </location>
</feature>
<dbReference type="GO" id="GO:0035556">
    <property type="term" value="P:intracellular signal transduction"/>
    <property type="evidence" value="ECO:0007669"/>
    <property type="project" value="InterPro"/>
</dbReference>
<evidence type="ECO:0000256" key="3">
    <source>
        <dbReference type="PROSITE-ProRule" id="PRU00023"/>
    </source>
</evidence>
<feature type="repeat" description="ANK" evidence="3">
    <location>
        <begin position="253"/>
        <end position="285"/>
    </location>
</feature>
<reference evidence="5" key="2">
    <citation type="submission" date="2020-11" db="EMBL/GenBank/DDBJ databases">
        <authorList>
            <person name="McCartney M.A."/>
            <person name="Auch B."/>
            <person name="Kono T."/>
            <person name="Mallez S."/>
            <person name="Becker A."/>
            <person name="Gohl D.M."/>
            <person name="Silverstein K.A.T."/>
            <person name="Koren S."/>
            <person name="Bechman K.B."/>
            <person name="Herman A."/>
            <person name="Abrahante J.E."/>
            <person name="Garbe J."/>
        </authorList>
    </citation>
    <scope>NUCLEOTIDE SEQUENCE</scope>
    <source>
        <strain evidence="5">Duluth1</strain>
        <tissue evidence="5">Whole animal</tissue>
    </source>
</reference>
<gene>
    <name evidence="5" type="ORF">DPMN_032722</name>
</gene>
<comment type="caution">
    <text evidence="5">The sequence shown here is derived from an EMBL/GenBank/DDBJ whole genome shotgun (WGS) entry which is preliminary data.</text>
</comment>
<evidence type="ECO:0000259" key="4">
    <source>
        <dbReference type="PROSITE" id="PS50225"/>
    </source>
</evidence>
<dbReference type="InterPro" id="IPR036770">
    <property type="entry name" value="Ankyrin_rpt-contain_sf"/>
</dbReference>
<dbReference type="PROSITE" id="PS50088">
    <property type="entry name" value="ANK_REPEAT"/>
    <property type="match status" value="6"/>
</dbReference>
<evidence type="ECO:0000256" key="1">
    <source>
        <dbReference type="ARBA" id="ARBA00022737"/>
    </source>
</evidence>
<dbReference type="PANTHER" id="PTHR24198:SF165">
    <property type="entry name" value="ANKYRIN REPEAT-CONTAINING PROTEIN-RELATED"/>
    <property type="match status" value="1"/>
</dbReference>
<feature type="domain" description="SOCS box" evidence="4">
    <location>
        <begin position="384"/>
        <end position="427"/>
    </location>
</feature>
<evidence type="ECO:0000313" key="5">
    <source>
        <dbReference type="EMBL" id="KAH3869553.1"/>
    </source>
</evidence>
<reference evidence="5" key="1">
    <citation type="journal article" date="2019" name="bioRxiv">
        <title>The Genome of the Zebra Mussel, Dreissena polymorpha: A Resource for Invasive Species Research.</title>
        <authorList>
            <person name="McCartney M.A."/>
            <person name="Auch B."/>
            <person name="Kono T."/>
            <person name="Mallez S."/>
            <person name="Zhang Y."/>
            <person name="Obille A."/>
            <person name="Becker A."/>
            <person name="Abrahante J.E."/>
            <person name="Garbe J."/>
            <person name="Badalamenti J.P."/>
            <person name="Herman A."/>
            <person name="Mangelson H."/>
            <person name="Liachko I."/>
            <person name="Sullivan S."/>
            <person name="Sone E.D."/>
            <person name="Koren S."/>
            <person name="Silverstein K.A.T."/>
            <person name="Beckman K.B."/>
            <person name="Gohl D.M."/>
        </authorList>
    </citation>
    <scope>NUCLEOTIDE SEQUENCE</scope>
    <source>
        <strain evidence="5">Duluth1</strain>
        <tissue evidence="5">Whole animal</tissue>
    </source>
</reference>
<evidence type="ECO:0000313" key="6">
    <source>
        <dbReference type="Proteomes" id="UP000828390"/>
    </source>
</evidence>
<evidence type="ECO:0000256" key="2">
    <source>
        <dbReference type="ARBA" id="ARBA00023043"/>
    </source>
</evidence>
<feature type="repeat" description="ANK" evidence="3">
    <location>
        <begin position="33"/>
        <end position="65"/>
    </location>
</feature>
<dbReference type="OrthoDB" id="6283900at2759"/>
<dbReference type="SMART" id="SM00969">
    <property type="entry name" value="SOCS_box"/>
    <property type="match status" value="1"/>
</dbReference>
<dbReference type="Pfam" id="PF12796">
    <property type="entry name" value="Ank_2"/>
    <property type="match status" value="4"/>
</dbReference>
<dbReference type="PANTHER" id="PTHR24198">
    <property type="entry name" value="ANKYRIN REPEAT AND PROTEIN KINASE DOMAIN-CONTAINING PROTEIN"/>
    <property type="match status" value="1"/>
</dbReference>
<dbReference type="SUPFAM" id="SSF48403">
    <property type="entry name" value="Ankyrin repeat"/>
    <property type="match status" value="1"/>
</dbReference>
<dbReference type="Proteomes" id="UP000828390">
    <property type="component" value="Unassembled WGS sequence"/>
</dbReference>
<dbReference type="SMART" id="SM00248">
    <property type="entry name" value="ANK"/>
    <property type="match status" value="8"/>
</dbReference>
<dbReference type="InterPro" id="IPR002110">
    <property type="entry name" value="Ankyrin_rpt"/>
</dbReference>
<feature type="repeat" description="ANK" evidence="3">
    <location>
        <begin position="99"/>
        <end position="131"/>
    </location>
</feature>
<sequence>MEEFKIFEAASANNIEYVREALAGEHGSVDSEDVGLALIRAATNGHEECVRLLLNHSANVNATNGAEDTALSTAAESGHFSIVRLVLDKGCDLNHQNASGYTALMKACENGHVEVVDFLLKSGAKDVSEDVSEEHAGVPNGVPRLPKYMPHGYSSLMVTVLKQPEHFKKILRLLLDDGMNVNEIDLQDMTVLHHAANKCTEDVIEMLLEAGAKVNTKDVWGVTPLMSAAAYCKINNVKIMLKYGADVSLFCKAKRTALSIAARTGSGELIQTLLEAGADPNFKNAHGHTPVFIALVHNNYAGVKCLIQAGCDLETPCRDLSSLQPMSCCQYALHRKNVKLLKMLYLAGAFTYKTLYEAALDQQLKHDSSDNPDFFHELNTLALNPRSLRHTCRIFINKNLGARFPKCLPKLALPTPLFDFLCYSDMNSYTD</sequence>
<keyword evidence="1" id="KW-0677">Repeat</keyword>
<dbReference type="InterPro" id="IPR036036">
    <property type="entry name" value="SOCS_box-like_dom_sf"/>
</dbReference>
<dbReference type="Pfam" id="PF07525">
    <property type="entry name" value="SOCS_box"/>
    <property type="match status" value="1"/>
</dbReference>
<feature type="repeat" description="ANK" evidence="3">
    <location>
        <begin position="66"/>
        <end position="98"/>
    </location>
</feature>
<name>A0A9D4M4N4_DREPO</name>
<organism evidence="5 6">
    <name type="scientific">Dreissena polymorpha</name>
    <name type="common">Zebra mussel</name>
    <name type="synonym">Mytilus polymorpha</name>
    <dbReference type="NCBI Taxonomy" id="45954"/>
    <lineage>
        <taxon>Eukaryota</taxon>
        <taxon>Metazoa</taxon>
        <taxon>Spiralia</taxon>
        <taxon>Lophotrochozoa</taxon>
        <taxon>Mollusca</taxon>
        <taxon>Bivalvia</taxon>
        <taxon>Autobranchia</taxon>
        <taxon>Heteroconchia</taxon>
        <taxon>Euheterodonta</taxon>
        <taxon>Imparidentia</taxon>
        <taxon>Neoheterodontei</taxon>
        <taxon>Myida</taxon>
        <taxon>Dreissenoidea</taxon>
        <taxon>Dreissenidae</taxon>
        <taxon>Dreissena</taxon>
    </lineage>
</organism>
<protein>
    <recommendedName>
        <fullName evidence="4">SOCS box domain-containing protein</fullName>
    </recommendedName>
</protein>
<keyword evidence="6" id="KW-1185">Reference proteome</keyword>
<dbReference type="CDD" id="cd03587">
    <property type="entry name" value="SOCS"/>
    <property type="match status" value="1"/>
</dbReference>